<dbReference type="EMBL" id="JACCFP010000001">
    <property type="protein sequence ID" value="NYJ02138.1"/>
    <property type="molecule type" value="Genomic_DNA"/>
</dbReference>
<organism evidence="2 3">
    <name type="scientific">Nocardioides thalensis</name>
    <dbReference type="NCBI Taxonomy" id="1914755"/>
    <lineage>
        <taxon>Bacteria</taxon>
        <taxon>Bacillati</taxon>
        <taxon>Actinomycetota</taxon>
        <taxon>Actinomycetes</taxon>
        <taxon>Propionibacteriales</taxon>
        <taxon>Nocardioidaceae</taxon>
        <taxon>Nocardioides</taxon>
    </lineage>
</organism>
<accession>A0A853C6N6</accession>
<dbReference type="AlphaFoldDB" id="A0A853C6N6"/>
<keyword evidence="1" id="KW-1133">Transmembrane helix</keyword>
<feature type="transmembrane region" description="Helical" evidence="1">
    <location>
        <begin position="76"/>
        <end position="94"/>
    </location>
</feature>
<gene>
    <name evidence="2" type="ORF">HNR19_002836</name>
</gene>
<keyword evidence="3" id="KW-1185">Reference proteome</keyword>
<proteinExistence type="predicted"/>
<evidence type="ECO:0000256" key="1">
    <source>
        <dbReference type="SAM" id="Phobius"/>
    </source>
</evidence>
<dbReference type="RefSeq" id="WP_179668544.1">
    <property type="nucleotide sequence ID" value="NZ_JACCFP010000001.1"/>
</dbReference>
<comment type="caution">
    <text evidence="2">The sequence shown here is derived from an EMBL/GenBank/DDBJ whole genome shotgun (WGS) entry which is preliminary data.</text>
</comment>
<feature type="transmembrane region" description="Helical" evidence="1">
    <location>
        <begin position="106"/>
        <end position="124"/>
    </location>
</feature>
<sequence length="227" mass="23280">MTSVTAVRAGTGSADRTSVGRAVLGAAATWVLYVVLIATTSAGYEQALADASEDTGTAVNRLPAETLAEIGQDHPWSFLANVMLLVLPAALIVVARRVAAVTGSRAALATAWVAAAVWAFYLLLQVGLLTDPESLPPLTRDLDVLTVPLVSAGSVLSTASFVLAAVALRRRGHRPVAALVAAAVAILAVVAMAITLVTSGFEEPIAPIGLFPAELVLGIALLVGRQR</sequence>
<feature type="transmembrane region" description="Helical" evidence="1">
    <location>
        <begin position="22"/>
        <end position="44"/>
    </location>
</feature>
<feature type="transmembrane region" description="Helical" evidence="1">
    <location>
        <begin position="204"/>
        <end position="224"/>
    </location>
</feature>
<evidence type="ECO:0000313" key="3">
    <source>
        <dbReference type="Proteomes" id="UP000530424"/>
    </source>
</evidence>
<feature type="transmembrane region" description="Helical" evidence="1">
    <location>
        <begin position="144"/>
        <end position="168"/>
    </location>
</feature>
<evidence type="ECO:0000313" key="2">
    <source>
        <dbReference type="EMBL" id="NYJ02138.1"/>
    </source>
</evidence>
<keyword evidence="1" id="KW-0472">Membrane</keyword>
<reference evidence="2 3" key="1">
    <citation type="submission" date="2020-07" db="EMBL/GenBank/DDBJ databases">
        <title>Sequencing the genomes of 1000 actinobacteria strains.</title>
        <authorList>
            <person name="Klenk H.-P."/>
        </authorList>
    </citation>
    <scope>NUCLEOTIDE SEQUENCE [LARGE SCALE GENOMIC DNA]</scope>
    <source>
        <strain evidence="2 3">DSM 103833</strain>
    </source>
</reference>
<feature type="transmembrane region" description="Helical" evidence="1">
    <location>
        <begin position="175"/>
        <end position="198"/>
    </location>
</feature>
<name>A0A853C6N6_9ACTN</name>
<protein>
    <submittedName>
        <fullName evidence="2">Uncharacterized protein</fullName>
    </submittedName>
</protein>
<keyword evidence="1" id="KW-0812">Transmembrane</keyword>
<dbReference type="Proteomes" id="UP000530424">
    <property type="component" value="Unassembled WGS sequence"/>
</dbReference>